<feature type="non-terminal residue" evidence="1">
    <location>
        <position position="251"/>
    </location>
</feature>
<gene>
    <name evidence="1" type="ORF">MNBD_NITROSPINAE01-27</name>
</gene>
<accession>A0A3B1D551</accession>
<dbReference type="EMBL" id="UOGC01000156">
    <property type="protein sequence ID" value="VAX23867.1"/>
    <property type="molecule type" value="Genomic_DNA"/>
</dbReference>
<evidence type="ECO:0000313" key="1">
    <source>
        <dbReference type="EMBL" id="VAX23867.1"/>
    </source>
</evidence>
<reference evidence="1" key="1">
    <citation type="submission" date="2018-06" db="EMBL/GenBank/DDBJ databases">
        <authorList>
            <person name="Zhirakovskaya E."/>
        </authorList>
    </citation>
    <scope>NUCLEOTIDE SEQUENCE</scope>
</reference>
<dbReference type="SUPFAM" id="SSF48452">
    <property type="entry name" value="TPR-like"/>
    <property type="match status" value="1"/>
</dbReference>
<dbReference type="Gene3D" id="1.25.40.10">
    <property type="entry name" value="Tetratricopeptide repeat domain"/>
    <property type="match status" value="1"/>
</dbReference>
<organism evidence="1">
    <name type="scientific">hydrothermal vent metagenome</name>
    <dbReference type="NCBI Taxonomy" id="652676"/>
    <lineage>
        <taxon>unclassified sequences</taxon>
        <taxon>metagenomes</taxon>
        <taxon>ecological metagenomes</taxon>
    </lineage>
</organism>
<dbReference type="AlphaFoldDB" id="A0A3B1D551"/>
<protein>
    <submittedName>
        <fullName evidence="1">Uncharacterized protein</fullName>
    </submittedName>
</protein>
<name>A0A3B1D551_9ZZZZ</name>
<dbReference type="InterPro" id="IPR011990">
    <property type="entry name" value="TPR-like_helical_dom_sf"/>
</dbReference>
<sequence>MRIKTGFLCDGNSPRCFASFLVFVAIMLALTPSVSGADYNGVIEKGWEDRVRQGIFYVANSEFERGLAVFDEYIKAFPQNPGGYFFYAAAVQEKIQKFNKTDEFHRFFKYAKKCKKVCRKNLEKNPNDIIAKLYLGGIHGYIGLIEVKRRNMMRAFINGVDARKALEEVVKKRPEIPDTYFGLGLLYYFASRSAQKEGGMQGWFVRKFILHGEDMRKEGIEATLKSIEENALAKDYARASLMWMRFYEGDY</sequence>
<proteinExistence type="predicted"/>